<gene>
    <name evidence="2" type="ORF">EPD60_16400</name>
</gene>
<dbReference type="OrthoDB" id="9805360at2"/>
<dbReference type="InterPro" id="IPR052339">
    <property type="entry name" value="Fe-S_Maturation_MIP18"/>
</dbReference>
<accession>A0A4R1B261</accession>
<dbReference type="Proteomes" id="UP000295334">
    <property type="component" value="Unassembled WGS sequence"/>
</dbReference>
<keyword evidence="3" id="KW-1185">Reference proteome</keyword>
<proteinExistence type="predicted"/>
<reference evidence="2 3" key="1">
    <citation type="submission" date="2019-03" db="EMBL/GenBank/DDBJ databases">
        <authorList>
            <person name="Kim M.K.M."/>
        </authorList>
    </citation>
    <scope>NUCLEOTIDE SEQUENCE [LARGE SCALE GENOMIC DNA]</scope>
    <source>
        <strain evidence="2 3">17J68-12</strain>
    </source>
</reference>
<evidence type="ECO:0000313" key="3">
    <source>
        <dbReference type="Proteomes" id="UP000295334"/>
    </source>
</evidence>
<dbReference type="SUPFAM" id="SSF117916">
    <property type="entry name" value="Fe-S cluster assembly (FSCA) domain-like"/>
    <property type="match status" value="1"/>
</dbReference>
<name>A0A4R1B261_9BACT</name>
<evidence type="ECO:0000313" key="2">
    <source>
        <dbReference type="EMBL" id="TCJ12132.1"/>
    </source>
</evidence>
<dbReference type="EMBL" id="SJZI01000052">
    <property type="protein sequence ID" value="TCJ12132.1"/>
    <property type="molecule type" value="Genomic_DNA"/>
</dbReference>
<sequence>MSIPEVINQLKTIYDPEIPVNIYDLGLIYNIRVIGSEAYIVMTLTTAACPAAAFMPEAVRAAVTQVPGIEAVHVDVTFEPRWTNARMSAEARAQLGFS</sequence>
<dbReference type="PANTHER" id="PTHR42831:SF1">
    <property type="entry name" value="FE-S PROTEIN MATURATION AUXILIARY FACTOR YITW"/>
    <property type="match status" value="1"/>
</dbReference>
<dbReference type="Pfam" id="PF01883">
    <property type="entry name" value="FeS_assembly_P"/>
    <property type="match status" value="1"/>
</dbReference>
<dbReference type="Gene3D" id="3.30.300.130">
    <property type="entry name" value="Fe-S cluster assembly (FSCA)"/>
    <property type="match status" value="1"/>
</dbReference>
<feature type="domain" description="MIP18 family-like" evidence="1">
    <location>
        <begin position="5"/>
        <end position="76"/>
    </location>
</feature>
<dbReference type="RefSeq" id="WP_131450608.1">
    <property type="nucleotide sequence ID" value="NZ_SJZI01000052.1"/>
</dbReference>
<protein>
    <submittedName>
        <fullName evidence="2">Metal-sulfur cluster assembly factor</fullName>
    </submittedName>
</protein>
<dbReference type="InterPro" id="IPR034904">
    <property type="entry name" value="FSCA_dom_sf"/>
</dbReference>
<evidence type="ECO:0000259" key="1">
    <source>
        <dbReference type="Pfam" id="PF01883"/>
    </source>
</evidence>
<dbReference type="AlphaFoldDB" id="A0A4R1B261"/>
<organism evidence="2 3">
    <name type="scientific">Flaviaesturariibacter flavus</name>
    <dbReference type="NCBI Taxonomy" id="2502780"/>
    <lineage>
        <taxon>Bacteria</taxon>
        <taxon>Pseudomonadati</taxon>
        <taxon>Bacteroidota</taxon>
        <taxon>Chitinophagia</taxon>
        <taxon>Chitinophagales</taxon>
        <taxon>Chitinophagaceae</taxon>
        <taxon>Flaviaestuariibacter</taxon>
    </lineage>
</organism>
<comment type="caution">
    <text evidence="2">The sequence shown here is derived from an EMBL/GenBank/DDBJ whole genome shotgun (WGS) entry which is preliminary data.</text>
</comment>
<dbReference type="PANTHER" id="PTHR42831">
    <property type="entry name" value="FE-S PROTEIN MATURATION AUXILIARY FACTOR YITW"/>
    <property type="match status" value="1"/>
</dbReference>
<dbReference type="InterPro" id="IPR002744">
    <property type="entry name" value="MIP18-like"/>
</dbReference>